<name>A0A162QAM9_MUCCL</name>
<dbReference type="EMBL" id="AMYB01000007">
    <property type="protein sequence ID" value="OAD00320.1"/>
    <property type="molecule type" value="Genomic_DNA"/>
</dbReference>
<feature type="compositionally biased region" description="Polar residues" evidence="1">
    <location>
        <begin position="25"/>
        <end position="38"/>
    </location>
</feature>
<accession>A0A162QAM9</accession>
<feature type="region of interest" description="Disordered" evidence="1">
    <location>
        <begin position="1"/>
        <end position="43"/>
    </location>
</feature>
<evidence type="ECO:0000256" key="1">
    <source>
        <dbReference type="SAM" id="MobiDB-lite"/>
    </source>
</evidence>
<gene>
    <name evidence="2" type="ORF">MUCCIDRAFT_113787</name>
</gene>
<comment type="caution">
    <text evidence="2">The sequence shown here is derived from an EMBL/GenBank/DDBJ whole genome shotgun (WGS) entry which is preliminary data.</text>
</comment>
<sequence>MLGLSSSTTEFRPTAPPSAPEELSSEGNTTAPRSTCTPFSAGPYPFRMRAAGLSTTMRRRKTGKLLNLSRPHIPLIFDGSWDDRFDRYGSVDFIDFLFSPAQR</sequence>
<evidence type="ECO:0000313" key="2">
    <source>
        <dbReference type="EMBL" id="OAD00320.1"/>
    </source>
</evidence>
<organism evidence="2 3">
    <name type="scientific">Mucor lusitanicus CBS 277.49</name>
    <dbReference type="NCBI Taxonomy" id="747725"/>
    <lineage>
        <taxon>Eukaryota</taxon>
        <taxon>Fungi</taxon>
        <taxon>Fungi incertae sedis</taxon>
        <taxon>Mucoromycota</taxon>
        <taxon>Mucoromycotina</taxon>
        <taxon>Mucoromycetes</taxon>
        <taxon>Mucorales</taxon>
        <taxon>Mucorineae</taxon>
        <taxon>Mucoraceae</taxon>
        <taxon>Mucor</taxon>
    </lineage>
</organism>
<dbReference type="VEuPathDB" id="FungiDB:MUCCIDRAFT_113787"/>
<dbReference type="Proteomes" id="UP000077051">
    <property type="component" value="Unassembled WGS sequence"/>
</dbReference>
<keyword evidence="3" id="KW-1185">Reference proteome</keyword>
<evidence type="ECO:0000313" key="3">
    <source>
        <dbReference type="Proteomes" id="UP000077051"/>
    </source>
</evidence>
<feature type="compositionally biased region" description="Polar residues" evidence="1">
    <location>
        <begin position="1"/>
        <end position="11"/>
    </location>
</feature>
<proteinExistence type="predicted"/>
<reference evidence="2 3" key="1">
    <citation type="submission" date="2015-06" db="EMBL/GenBank/DDBJ databases">
        <title>Expansion of signal transduction pathways in fungi by whole-genome duplication.</title>
        <authorList>
            <consortium name="DOE Joint Genome Institute"/>
            <person name="Corrochano L.M."/>
            <person name="Kuo A."/>
            <person name="Marcet-Houben M."/>
            <person name="Polaino S."/>
            <person name="Salamov A."/>
            <person name="Villalobos J.M."/>
            <person name="Alvarez M.I."/>
            <person name="Avalos J."/>
            <person name="Benito E.P."/>
            <person name="Benoit I."/>
            <person name="Burger G."/>
            <person name="Camino L.P."/>
            <person name="Canovas D."/>
            <person name="Cerda-Olmedo E."/>
            <person name="Cheng J.-F."/>
            <person name="Dominguez A."/>
            <person name="Elias M."/>
            <person name="Eslava A.P."/>
            <person name="Glaser F."/>
            <person name="Grimwood J."/>
            <person name="Gutierrez G."/>
            <person name="Heitman J."/>
            <person name="Henrissat B."/>
            <person name="Iturriaga E.A."/>
            <person name="Lang B.F."/>
            <person name="Lavin J.L."/>
            <person name="Lee S."/>
            <person name="Li W."/>
            <person name="Lindquist E."/>
            <person name="Lopez-Garcia S."/>
            <person name="Luque E.M."/>
            <person name="Marcos A.T."/>
            <person name="Martin J."/>
            <person name="Mccluskey K."/>
            <person name="Medina H.R."/>
            <person name="Miralles-Duran A."/>
            <person name="Miyazaki A."/>
            <person name="Munoz-Torres E."/>
            <person name="Oguiza J.A."/>
            <person name="Ohm R."/>
            <person name="Olmedo M."/>
            <person name="Orejas M."/>
            <person name="Ortiz-Castellanos L."/>
            <person name="Pisabarro A.G."/>
            <person name="Rodriguez-Romero J."/>
            <person name="Ruiz-Herrera J."/>
            <person name="Ruiz-Vazquez R."/>
            <person name="Sanz C."/>
            <person name="Schackwitz W."/>
            <person name="Schmutz J."/>
            <person name="Shahriari M."/>
            <person name="Shelest E."/>
            <person name="Silva-Franco F."/>
            <person name="Soanes D."/>
            <person name="Syed K."/>
            <person name="Tagua V.G."/>
            <person name="Talbot N.J."/>
            <person name="Thon M."/>
            <person name="De Vries R.P."/>
            <person name="Wiebenga A."/>
            <person name="Yadav J.S."/>
            <person name="Braun E.L."/>
            <person name="Baker S."/>
            <person name="Garre V."/>
            <person name="Horwitz B."/>
            <person name="Torres-Martinez S."/>
            <person name="Idnurm A."/>
            <person name="Herrera-Estrella A."/>
            <person name="Gabaldon T."/>
            <person name="Grigoriev I.V."/>
        </authorList>
    </citation>
    <scope>NUCLEOTIDE SEQUENCE [LARGE SCALE GENOMIC DNA]</scope>
    <source>
        <strain evidence="2 3">CBS 277.49</strain>
    </source>
</reference>
<dbReference type="AlphaFoldDB" id="A0A162QAM9"/>
<protein>
    <submittedName>
        <fullName evidence="2">Uncharacterized protein</fullName>
    </submittedName>
</protein>